<protein>
    <recommendedName>
        <fullName evidence="1">Reverse transcriptase domain-containing protein</fullName>
    </recommendedName>
</protein>
<sequence length="643" mass="74036">PTLDKDFEFAEIVSAINSLKFRKASGVDGIQGEHLKYGGRSLMCVITKLFNLIKLHTYVPNIWKQGLVVPLFKGGNKTRKSPDNYRPVTLLSVVYKLMEKVLNARLTTWTTVNHPEFPSSQQQGFQKQLSCTTTAFVLRETVQSCLDNNEKAFLSFLDIRKAFDTVWHSGLMSKLYAFGVTGSVFKLIHCSYQHMRSAVIINGRQSRFVSVERGVRQGGVLSTFLYLLYMNDLSLALETSGFGMKLGHITCSNPTLADDTVLIARSPVLLQRMLDICFAYSTDWKFQYNPTKCSIVIFGMNKTYKSNFDFRLGNAPLKLATEQDHLGMVVSDKLTSSEMVKKAVQKGRKKVFAILGMGDEFLQSNPLVLTHLYKKIVLTSVLYGCEFWNSLSRNDLRSLEVFQHFVCKLFLRLPTRTRSDMCESILGVHRITAEIDKRKLLFLHKLIVLPLNSIPKHMFHLRLFSYIITQKGNGFIPDICDILSRYNLTQYLTSFMETNGFPTKNVWKRIVKNRIRHTENTLLRTRINHDSDFARFRDVHNEYKPLVHWQISKTANDKRKTFLLCKALSQIPQNIHQICEKCDRPFRDTLRHLVTSCPSTHYFRSTFFDFVLNIFGIDTFVMLDELNGEQLLQTWSRNLVAIN</sequence>
<reference evidence="2 3" key="1">
    <citation type="submission" date="2016-11" db="EMBL/GenBank/DDBJ databases">
        <title>Mixed transmission modes and dynamic genome evolution in an obligate animal-bacterial symbiosis.</title>
        <authorList>
            <person name="Russell S.L."/>
            <person name="Corbett-Detig R.B."/>
            <person name="Cavanaugh C.M."/>
        </authorList>
    </citation>
    <scope>NUCLEOTIDE SEQUENCE [LARGE SCALE GENOMIC DNA]</scope>
    <source>
        <strain evidence="2">Sp-SM6</strain>
    </source>
</reference>
<gene>
    <name evidence="2" type="ORF">BOW52_10170</name>
</gene>
<dbReference type="EMBL" id="MPRK01000277">
    <property type="protein sequence ID" value="OOZ37539.1"/>
    <property type="molecule type" value="Genomic_DNA"/>
</dbReference>
<dbReference type="SUPFAM" id="SSF56672">
    <property type="entry name" value="DNA/RNA polymerases"/>
    <property type="match status" value="1"/>
</dbReference>
<evidence type="ECO:0000313" key="3">
    <source>
        <dbReference type="Proteomes" id="UP000190198"/>
    </source>
</evidence>
<dbReference type="AlphaFoldDB" id="A0A1T2KXF3"/>
<dbReference type="Proteomes" id="UP000190198">
    <property type="component" value="Unassembled WGS sequence"/>
</dbReference>
<comment type="caution">
    <text evidence="2">The sequence shown here is derived from an EMBL/GenBank/DDBJ whole genome shotgun (WGS) entry which is preliminary data.</text>
</comment>
<accession>A0A1T2KXF3</accession>
<keyword evidence="3" id="KW-1185">Reference proteome</keyword>
<dbReference type="RefSeq" id="WP_135568246.1">
    <property type="nucleotide sequence ID" value="NZ_MPRK01000277.1"/>
</dbReference>
<evidence type="ECO:0000259" key="1">
    <source>
        <dbReference type="PROSITE" id="PS50878"/>
    </source>
</evidence>
<dbReference type="InterPro" id="IPR000477">
    <property type="entry name" value="RT_dom"/>
</dbReference>
<feature type="domain" description="Reverse transcriptase" evidence="1">
    <location>
        <begin position="52"/>
        <end position="330"/>
    </location>
</feature>
<dbReference type="InterPro" id="IPR043502">
    <property type="entry name" value="DNA/RNA_pol_sf"/>
</dbReference>
<organism evidence="2 3">
    <name type="scientific">Solemya elarraichensis gill symbiont</name>
    <dbReference type="NCBI Taxonomy" id="1918949"/>
    <lineage>
        <taxon>Bacteria</taxon>
        <taxon>Pseudomonadati</taxon>
        <taxon>Pseudomonadota</taxon>
        <taxon>Gammaproteobacteria</taxon>
        <taxon>sulfur-oxidizing symbionts</taxon>
    </lineage>
</organism>
<name>A0A1T2KXF3_9GAMM</name>
<dbReference type="PROSITE" id="PS50878">
    <property type="entry name" value="RT_POL"/>
    <property type="match status" value="1"/>
</dbReference>
<dbReference type="CDD" id="cd01650">
    <property type="entry name" value="RT_nLTR_like"/>
    <property type="match status" value="1"/>
</dbReference>
<dbReference type="PANTHER" id="PTHR19446">
    <property type="entry name" value="REVERSE TRANSCRIPTASES"/>
    <property type="match status" value="1"/>
</dbReference>
<evidence type="ECO:0000313" key="2">
    <source>
        <dbReference type="EMBL" id="OOZ37539.1"/>
    </source>
</evidence>
<proteinExistence type="predicted"/>
<dbReference type="Pfam" id="PF00078">
    <property type="entry name" value="RVT_1"/>
    <property type="match status" value="1"/>
</dbReference>
<feature type="non-terminal residue" evidence="2">
    <location>
        <position position="1"/>
    </location>
</feature>